<evidence type="ECO:0000313" key="5">
    <source>
        <dbReference type="EMBL" id="MBT9292500.1"/>
    </source>
</evidence>
<dbReference type="InterPro" id="IPR006047">
    <property type="entry name" value="GH13_cat_dom"/>
</dbReference>
<evidence type="ECO:0000256" key="1">
    <source>
        <dbReference type="ARBA" id="ARBA00008061"/>
    </source>
</evidence>
<evidence type="ECO:0000256" key="3">
    <source>
        <dbReference type="ARBA" id="ARBA00023295"/>
    </source>
</evidence>
<dbReference type="PANTHER" id="PTHR10357:SF179">
    <property type="entry name" value="NEUTRAL AND BASIC AMINO ACID TRANSPORT PROTEIN RBAT"/>
    <property type="match status" value="1"/>
</dbReference>
<dbReference type="FunFam" id="3.90.400.10:FF:000002">
    <property type="entry name" value="Sucrose isomerase"/>
    <property type="match status" value="1"/>
</dbReference>
<dbReference type="GO" id="GO:0004556">
    <property type="term" value="F:alpha-amylase activity"/>
    <property type="evidence" value="ECO:0007669"/>
    <property type="project" value="TreeGrafter"/>
</dbReference>
<dbReference type="PANTHER" id="PTHR10357">
    <property type="entry name" value="ALPHA-AMYLASE FAMILY MEMBER"/>
    <property type="match status" value="1"/>
</dbReference>
<dbReference type="SUPFAM" id="SSF51011">
    <property type="entry name" value="Glycosyl hydrolase domain"/>
    <property type="match status" value="1"/>
</dbReference>
<dbReference type="Gene3D" id="3.90.400.10">
    <property type="entry name" value="Oligo-1,6-glucosidase, Domain 2"/>
    <property type="match status" value="1"/>
</dbReference>
<comment type="caution">
    <text evidence="5">The sequence shown here is derived from an EMBL/GenBank/DDBJ whole genome shotgun (WGS) entry which is preliminary data.</text>
</comment>
<dbReference type="InterPro" id="IPR017853">
    <property type="entry name" value="GH"/>
</dbReference>
<dbReference type="Proteomes" id="UP000766595">
    <property type="component" value="Unassembled WGS sequence"/>
</dbReference>
<accession>A0A947D7G4</accession>
<dbReference type="SUPFAM" id="SSF51445">
    <property type="entry name" value="(Trans)glycosidases"/>
    <property type="match status" value="1"/>
</dbReference>
<keyword evidence="3" id="KW-0326">Glycosidase</keyword>
<evidence type="ECO:0000313" key="6">
    <source>
        <dbReference type="Proteomes" id="UP000766595"/>
    </source>
</evidence>
<dbReference type="Gene3D" id="3.20.20.80">
    <property type="entry name" value="Glycosidases"/>
    <property type="match status" value="1"/>
</dbReference>
<dbReference type="RefSeq" id="WP_261971005.1">
    <property type="nucleotide sequence ID" value="NZ_JAHHZF010000013.1"/>
</dbReference>
<dbReference type="AlphaFoldDB" id="A0A947D7G4"/>
<dbReference type="InterPro" id="IPR045857">
    <property type="entry name" value="O16G_dom_2"/>
</dbReference>
<protein>
    <submittedName>
        <fullName evidence="5">DUF3459 domain-containing protein</fullName>
    </submittedName>
</protein>
<keyword evidence="2" id="KW-0378">Hydrolase</keyword>
<proteinExistence type="inferred from homology"/>
<dbReference type="GO" id="GO:0009313">
    <property type="term" value="P:oligosaccharide catabolic process"/>
    <property type="evidence" value="ECO:0007669"/>
    <property type="project" value="TreeGrafter"/>
</dbReference>
<reference evidence="5 6" key="1">
    <citation type="submission" date="2021-06" db="EMBL/GenBank/DDBJ databases">
        <authorList>
            <person name="Grouzdev D.S."/>
            <person name="Koziaeva V."/>
        </authorList>
    </citation>
    <scope>NUCLEOTIDE SEQUENCE [LARGE SCALE GENOMIC DNA]</scope>
    <source>
        <strain evidence="5 6">22</strain>
    </source>
</reference>
<dbReference type="EMBL" id="JAHHZF010000013">
    <property type="protein sequence ID" value="MBT9292500.1"/>
    <property type="molecule type" value="Genomic_DNA"/>
</dbReference>
<dbReference type="CDD" id="cd11331">
    <property type="entry name" value="AmyAc_OligoGlu_like"/>
    <property type="match status" value="1"/>
</dbReference>
<dbReference type="SMART" id="SM00642">
    <property type="entry name" value="Aamy"/>
    <property type="match status" value="1"/>
</dbReference>
<keyword evidence="6" id="KW-1185">Reference proteome</keyword>
<evidence type="ECO:0000256" key="2">
    <source>
        <dbReference type="ARBA" id="ARBA00022801"/>
    </source>
</evidence>
<feature type="domain" description="Glycosyl hydrolase family 13 catalytic" evidence="4">
    <location>
        <begin position="16"/>
        <end position="393"/>
    </location>
</feature>
<gene>
    <name evidence="5" type="ORF">KL771_23770</name>
</gene>
<organism evidence="5 6">
    <name type="scientific">Prosthecodimorpha staleyi</name>
    <dbReference type="NCBI Taxonomy" id="2840188"/>
    <lineage>
        <taxon>Bacteria</taxon>
        <taxon>Pseudomonadati</taxon>
        <taxon>Pseudomonadota</taxon>
        <taxon>Alphaproteobacteria</taxon>
        <taxon>Hyphomicrobiales</taxon>
        <taxon>Ancalomicrobiaceae</taxon>
        <taxon>Prosthecodimorpha</taxon>
    </lineage>
</organism>
<evidence type="ECO:0000259" key="4">
    <source>
        <dbReference type="SMART" id="SM00642"/>
    </source>
</evidence>
<dbReference type="Pfam" id="PF00128">
    <property type="entry name" value="Alpha-amylase"/>
    <property type="match status" value="1"/>
</dbReference>
<name>A0A947D7G4_9HYPH</name>
<sequence length="537" mass="58996">MAAGTRPWWATGVLYEVYLRSFQDGNGDGIGDLAGLAARADYLAGLGIRAIWITPFQPSPMADFGYDVADYCGVDPRYGTLETFDAVLDGLRRRGIGTIVDFVPHHTSDSHPWFREARSSRASPRRDWYVWRDPAPGGGPPNNWLSQTDGPAWTLDPATGQYYLHSFLPQQPSLNWRNPEVRRAMLDAMAFWLDRGVAGFRVDVMQGLLVDPGFRDDPPNPQWRDGDPGFMRLAAVNSSNQPDVLDIVAEMRSLMAAYPGDPVLIGEIYRPVETLVAYCGTPQSGLQMPTNFNLFSTPWRAEAILDLVTRYEAALPAGAWPNWVLGNHDIGRVATRIGLAQAGVAMLMLMTLRGTPTLYQGDELGMEDVSVPPDRVRDPFARFGAGRGRDPERAPLPWDEGPHAGFSTQAPWLPLPPPGRPRCAAEQARDPISLLSLTRRLIALRNREPALSEGTWIGISADCGVLVYDRSHAGRTFRVVLNVTAAPARIAVPADSRAVLSTHRINPPPVSDGSLALAPDEGVVLRLKRITRSEWIG</sequence>
<comment type="similarity">
    <text evidence="1">Belongs to the glycosyl hydrolase 13 family.</text>
</comment>